<dbReference type="Proteomes" id="UP000095751">
    <property type="component" value="Unassembled WGS sequence"/>
</dbReference>
<name>A0A1E7FSX2_9STRA</name>
<feature type="region of interest" description="Disordered" evidence="1">
    <location>
        <begin position="1"/>
        <end position="21"/>
    </location>
</feature>
<dbReference type="EMBL" id="KV784354">
    <property type="protein sequence ID" value="OEU21281.1"/>
    <property type="molecule type" value="Genomic_DNA"/>
</dbReference>
<evidence type="ECO:0000313" key="3">
    <source>
        <dbReference type="EMBL" id="OEU21281.1"/>
    </source>
</evidence>
<evidence type="ECO:0000256" key="2">
    <source>
        <dbReference type="SAM" id="Phobius"/>
    </source>
</evidence>
<dbReference type="AlphaFoldDB" id="A0A1E7FSX2"/>
<evidence type="ECO:0000256" key="1">
    <source>
        <dbReference type="SAM" id="MobiDB-lite"/>
    </source>
</evidence>
<dbReference type="InParanoid" id="A0A1E7FSX2"/>
<evidence type="ECO:0000313" key="4">
    <source>
        <dbReference type="Proteomes" id="UP000095751"/>
    </source>
</evidence>
<accession>A0A1E7FSX2</accession>
<keyword evidence="4" id="KW-1185">Reference proteome</keyword>
<feature type="transmembrane region" description="Helical" evidence="2">
    <location>
        <begin position="59"/>
        <end position="77"/>
    </location>
</feature>
<reference evidence="3 4" key="1">
    <citation type="submission" date="2016-09" db="EMBL/GenBank/DDBJ databases">
        <title>Extensive genetic diversity and differential bi-allelic expression allows diatom success in the polar Southern Ocean.</title>
        <authorList>
            <consortium name="DOE Joint Genome Institute"/>
            <person name="Mock T."/>
            <person name="Otillar R.P."/>
            <person name="Strauss J."/>
            <person name="Dupont C."/>
            <person name="Frickenhaus S."/>
            <person name="Maumus F."/>
            <person name="Mcmullan M."/>
            <person name="Sanges R."/>
            <person name="Schmutz J."/>
            <person name="Toseland A."/>
            <person name="Valas R."/>
            <person name="Veluchamy A."/>
            <person name="Ward B.J."/>
            <person name="Allen A."/>
            <person name="Barry K."/>
            <person name="Falciatore A."/>
            <person name="Ferrante M."/>
            <person name="Fortunato A.E."/>
            <person name="Gloeckner G."/>
            <person name="Gruber A."/>
            <person name="Hipkin R."/>
            <person name="Janech M."/>
            <person name="Kroth P."/>
            <person name="Leese F."/>
            <person name="Lindquist E."/>
            <person name="Lyon B.R."/>
            <person name="Martin J."/>
            <person name="Mayer C."/>
            <person name="Parker M."/>
            <person name="Quesneville H."/>
            <person name="Raymond J."/>
            <person name="Uhlig C."/>
            <person name="Valentin K.U."/>
            <person name="Worden A.Z."/>
            <person name="Armbrust E.V."/>
            <person name="Bowler C."/>
            <person name="Green B."/>
            <person name="Moulton V."/>
            <person name="Van Oosterhout C."/>
            <person name="Grigoriev I."/>
        </authorList>
    </citation>
    <scope>NUCLEOTIDE SEQUENCE [LARGE SCALE GENOMIC DNA]</scope>
    <source>
        <strain evidence="3 4">CCMP1102</strain>
    </source>
</reference>
<dbReference type="KEGG" id="fcy:FRACYDRAFT_267899"/>
<sequence>MTSSKTTTSTSEKKKQKGVQLNEIDAALRKKKQLPSVTDLLRHGDPETAHLPKTWKETVGYPLALAVVFAISLLVFHHAPRSPLVFKPTGIKRLKMFQGKKKSFPPHLMKTEEEKKKEAEL</sequence>
<protein>
    <submittedName>
        <fullName evidence="3">Uncharacterized protein</fullName>
    </submittedName>
</protein>
<keyword evidence="2" id="KW-0812">Transmembrane</keyword>
<keyword evidence="2" id="KW-0472">Membrane</keyword>
<feature type="region of interest" description="Disordered" evidence="1">
    <location>
        <begin position="102"/>
        <end position="121"/>
    </location>
</feature>
<proteinExistence type="predicted"/>
<feature type="compositionally biased region" description="Low complexity" evidence="1">
    <location>
        <begin position="1"/>
        <end position="10"/>
    </location>
</feature>
<feature type="compositionally biased region" description="Basic and acidic residues" evidence="1">
    <location>
        <begin position="109"/>
        <end position="121"/>
    </location>
</feature>
<organism evidence="3 4">
    <name type="scientific">Fragilariopsis cylindrus CCMP1102</name>
    <dbReference type="NCBI Taxonomy" id="635003"/>
    <lineage>
        <taxon>Eukaryota</taxon>
        <taxon>Sar</taxon>
        <taxon>Stramenopiles</taxon>
        <taxon>Ochrophyta</taxon>
        <taxon>Bacillariophyta</taxon>
        <taxon>Bacillariophyceae</taxon>
        <taxon>Bacillariophycidae</taxon>
        <taxon>Bacillariales</taxon>
        <taxon>Bacillariaceae</taxon>
        <taxon>Fragilariopsis</taxon>
    </lineage>
</organism>
<keyword evidence="2" id="KW-1133">Transmembrane helix</keyword>
<dbReference type="OrthoDB" id="45592at2759"/>
<gene>
    <name evidence="3" type="ORF">FRACYDRAFT_267899</name>
</gene>